<dbReference type="EMBL" id="MU118005">
    <property type="protein sequence ID" value="KAF9648942.1"/>
    <property type="molecule type" value="Genomic_DNA"/>
</dbReference>
<accession>A0ACB6ZH87</accession>
<evidence type="ECO:0000313" key="2">
    <source>
        <dbReference type="Proteomes" id="UP000886501"/>
    </source>
</evidence>
<sequence length="282" mass="31166">MNSRRVWFITGASSGIGLSMTKTVLDNGGIAIATLRKPSALDALKAKYPSNRLHILKLDVVNRDDIITAFKYAERELGRIDIVFNNAGHGIIAEIEGTPDDVAKKMFDVNFWGAMNVSKEAVRFFREVNKPQGGRLWNISSTAGIFPFASFGYYSASKHALEGATEAFAAELDPKWNIKVTLLEFGSFKTRIMQPESSPEFPVHPAYTDPTLMGNIVRGLKNNGTYGEADKATSMLFHRLANEPGPPLRIAVGLDANNSIKQKLKKVEADITKYESWSDDLH</sequence>
<reference evidence="1" key="1">
    <citation type="submission" date="2019-10" db="EMBL/GenBank/DDBJ databases">
        <authorList>
            <consortium name="DOE Joint Genome Institute"/>
            <person name="Kuo A."/>
            <person name="Miyauchi S."/>
            <person name="Kiss E."/>
            <person name="Drula E."/>
            <person name="Kohler A."/>
            <person name="Sanchez-Garcia M."/>
            <person name="Andreopoulos B."/>
            <person name="Barry K.W."/>
            <person name="Bonito G."/>
            <person name="Buee M."/>
            <person name="Carver A."/>
            <person name="Chen C."/>
            <person name="Cichocki N."/>
            <person name="Clum A."/>
            <person name="Culley D."/>
            <person name="Crous P.W."/>
            <person name="Fauchery L."/>
            <person name="Girlanda M."/>
            <person name="Hayes R."/>
            <person name="Keri Z."/>
            <person name="Labutti K."/>
            <person name="Lipzen A."/>
            <person name="Lombard V."/>
            <person name="Magnuson J."/>
            <person name="Maillard F."/>
            <person name="Morin E."/>
            <person name="Murat C."/>
            <person name="Nolan M."/>
            <person name="Ohm R."/>
            <person name="Pangilinan J."/>
            <person name="Pereira M."/>
            <person name="Perotto S."/>
            <person name="Peter M."/>
            <person name="Riley R."/>
            <person name="Sitrit Y."/>
            <person name="Stielow B."/>
            <person name="Szollosi G."/>
            <person name="Zifcakova L."/>
            <person name="Stursova M."/>
            <person name="Spatafora J.W."/>
            <person name="Tedersoo L."/>
            <person name="Vaario L.-M."/>
            <person name="Yamada A."/>
            <person name="Yan M."/>
            <person name="Wang P."/>
            <person name="Xu J."/>
            <person name="Bruns T."/>
            <person name="Baldrian P."/>
            <person name="Vilgalys R."/>
            <person name="Henrissat B."/>
            <person name="Grigoriev I.V."/>
            <person name="Hibbett D."/>
            <person name="Nagy L.G."/>
            <person name="Martin F.M."/>
        </authorList>
    </citation>
    <scope>NUCLEOTIDE SEQUENCE</scope>
    <source>
        <strain evidence="1">P2</strain>
    </source>
</reference>
<gene>
    <name evidence="1" type="ORF">BDM02DRAFT_2013767</name>
</gene>
<name>A0ACB6ZH87_THEGA</name>
<dbReference type="Proteomes" id="UP000886501">
    <property type="component" value="Unassembled WGS sequence"/>
</dbReference>
<reference evidence="1" key="2">
    <citation type="journal article" date="2020" name="Nat. Commun.">
        <title>Large-scale genome sequencing of mycorrhizal fungi provides insights into the early evolution of symbiotic traits.</title>
        <authorList>
            <person name="Miyauchi S."/>
            <person name="Kiss E."/>
            <person name="Kuo A."/>
            <person name="Drula E."/>
            <person name="Kohler A."/>
            <person name="Sanchez-Garcia M."/>
            <person name="Morin E."/>
            <person name="Andreopoulos B."/>
            <person name="Barry K.W."/>
            <person name="Bonito G."/>
            <person name="Buee M."/>
            <person name="Carver A."/>
            <person name="Chen C."/>
            <person name="Cichocki N."/>
            <person name="Clum A."/>
            <person name="Culley D."/>
            <person name="Crous P.W."/>
            <person name="Fauchery L."/>
            <person name="Girlanda M."/>
            <person name="Hayes R.D."/>
            <person name="Keri Z."/>
            <person name="LaButti K."/>
            <person name="Lipzen A."/>
            <person name="Lombard V."/>
            <person name="Magnuson J."/>
            <person name="Maillard F."/>
            <person name="Murat C."/>
            <person name="Nolan M."/>
            <person name="Ohm R.A."/>
            <person name="Pangilinan J."/>
            <person name="Pereira M.F."/>
            <person name="Perotto S."/>
            <person name="Peter M."/>
            <person name="Pfister S."/>
            <person name="Riley R."/>
            <person name="Sitrit Y."/>
            <person name="Stielow J.B."/>
            <person name="Szollosi G."/>
            <person name="Zifcakova L."/>
            <person name="Stursova M."/>
            <person name="Spatafora J.W."/>
            <person name="Tedersoo L."/>
            <person name="Vaario L.M."/>
            <person name="Yamada A."/>
            <person name="Yan M."/>
            <person name="Wang P."/>
            <person name="Xu J."/>
            <person name="Bruns T."/>
            <person name="Baldrian P."/>
            <person name="Vilgalys R."/>
            <person name="Dunand C."/>
            <person name="Henrissat B."/>
            <person name="Grigoriev I.V."/>
            <person name="Hibbett D."/>
            <person name="Nagy L.G."/>
            <person name="Martin F.M."/>
        </authorList>
    </citation>
    <scope>NUCLEOTIDE SEQUENCE</scope>
    <source>
        <strain evidence="1">P2</strain>
    </source>
</reference>
<keyword evidence="2" id="KW-1185">Reference proteome</keyword>
<organism evidence="1 2">
    <name type="scientific">Thelephora ganbajun</name>
    <name type="common">Ganba fungus</name>
    <dbReference type="NCBI Taxonomy" id="370292"/>
    <lineage>
        <taxon>Eukaryota</taxon>
        <taxon>Fungi</taxon>
        <taxon>Dikarya</taxon>
        <taxon>Basidiomycota</taxon>
        <taxon>Agaricomycotina</taxon>
        <taxon>Agaricomycetes</taxon>
        <taxon>Thelephorales</taxon>
        <taxon>Thelephoraceae</taxon>
        <taxon>Thelephora</taxon>
    </lineage>
</organism>
<comment type="caution">
    <text evidence="1">The sequence shown here is derived from an EMBL/GenBank/DDBJ whole genome shotgun (WGS) entry which is preliminary data.</text>
</comment>
<proteinExistence type="predicted"/>
<protein>
    <submittedName>
        <fullName evidence="1">NAD(P)-binding protein</fullName>
    </submittedName>
</protein>
<evidence type="ECO:0000313" key="1">
    <source>
        <dbReference type="EMBL" id="KAF9648942.1"/>
    </source>
</evidence>